<evidence type="ECO:0000256" key="1">
    <source>
        <dbReference type="ARBA" id="ARBA00022670"/>
    </source>
</evidence>
<sequence>MHSIASQTYVKQLQQRASLLSQVQSVLKHNLVIENEYNYVANAITARLSEEEVSLLQNQAGVRFVDKVQLKALHTDTGPAFIKAPAAWHGTSGTLMGSMGEGMIVGVFDTGINPHSPSFADIGAYGYDHTNPLGEGNYLADCIEYTQYCNDKLIGIWSHEVITSKDTPEGEAPIGLDYHSHGSHTASTAAGSFVRNVPRYGLAWTSDGEHLMINALHQESARTWYLFLVVAAHLIFGIRILPQERA</sequence>
<keyword evidence="3" id="KW-0720">Serine protease</keyword>
<evidence type="ECO:0000256" key="4">
    <source>
        <dbReference type="SAM" id="Phobius"/>
    </source>
</evidence>
<dbReference type="EMBL" id="PPSX01000054">
    <property type="protein sequence ID" value="RZQ52484.1"/>
    <property type="molecule type" value="Genomic_DNA"/>
</dbReference>
<dbReference type="GO" id="GO:0004252">
    <property type="term" value="F:serine-type endopeptidase activity"/>
    <property type="evidence" value="ECO:0007669"/>
    <property type="project" value="InterPro"/>
</dbReference>
<dbReference type="Proteomes" id="UP000291338">
    <property type="component" value="Unassembled WGS sequence"/>
</dbReference>
<dbReference type="InterPro" id="IPR045051">
    <property type="entry name" value="SBT"/>
</dbReference>
<keyword evidence="4" id="KW-1133">Transmembrane helix</keyword>
<dbReference type="InterPro" id="IPR036852">
    <property type="entry name" value="Peptidase_S8/S53_dom_sf"/>
</dbReference>
<evidence type="ECO:0000313" key="7">
    <source>
        <dbReference type="Proteomes" id="UP000291338"/>
    </source>
</evidence>
<evidence type="ECO:0000256" key="3">
    <source>
        <dbReference type="ARBA" id="ARBA00022825"/>
    </source>
</evidence>
<feature type="domain" description="Peptidase S8/S53" evidence="5">
    <location>
        <begin position="100"/>
        <end position="204"/>
    </location>
</feature>
<name>A0A4Q7IK11_9GAMM</name>
<dbReference type="GO" id="GO:0006508">
    <property type="term" value="P:proteolysis"/>
    <property type="evidence" value="ECO:0007669"/>
    <property type="project" value="UniProtKB-KW"/>
</dbReference>
<keyword evidence="4" id="KW-0472">Membrane</keyword>
<dbReference type="RefSeq" id="WP_130256166.1">
    <property type="nucleotide sequence ID" value="NZ_PPSX01000054.1"/>
</dbReference>
<dbReference type="PANTHER" id="PTHR10795">
    <property type="entry name" value="PROPROTEIN CONVERTASE SUBTILISIN/KEXIN"/>
    <property type="match status" value="1"/>
</dbReference>
<dbReference type="Pfam" id="PF00082">
    <property type="entry name" value="Peptidase_S8"/>
    <property type="match status" value="1"/>
</dbReference>
<keyword evidence="2" id="KW-0378">Hydrolase</keyword>
<dbReference type="SUPFAM" id="SSF52743">
    <property type="entry name" value="Subtilisin-like"/>
    <property type="match status" value="1"/>
</dbReference>
<evidence type="ECO:0000259" key="5">
    <source>
        <dbReference type="Pfam" id="PF00082"/>
    </source>
</evidence>
<feature type="transmembrane region" description="Helical" evidence="4">
    <location>
        <begin position="224"/>
        <end position="241"/>
    </location>
</feature>
<keyword evidence="4" id="KW-0812">Transmembrane</keyword>
<dbReference type="Gene3D" id="3.40.50.200">
    <property type="entry name" value="Peptidase S8/S53 domain"/>
    <property type="match status" value="1"/>
</dbReference>
<gene>
    <name evidence="6" type="ORF">C1E23_14015</name>
</gene>
<dbReference type="PRINTS" id="PR00723">
    <property type="entry name" value="SUBTILISIN"/>
</dbReference>
<evidence type="ECO:0000313" key="6">
    <source>
        <dbReference type="EMBL" id="RZQ52484.1"/>
    </source>
</evidence>
<dbReference type="InterPro" id="IPR000209">
    <property type="entry name" value="Peptidase_S8/S53_dom"/>
</dbReference>
<comment type="caution">
    <text evidence="6">The sequence shown here is derived from an EMBL/GenBank/DDBJ whole genome shotgun (WGS) entry which is preliminary data.</text>
</comment>
<dbReference type="AlphaFoldDB" id="A0A4Q7IK11"/>
<organism evidence="6 7">
    <name type="scientific">Pseudoalteromonas phenolica</name>
    <dbReference type="NCBI Taxonomy" id="161398"/>
    <lineage>
        <taxon>Bacteria</taxon>
        <taxon>Pseudomonadati</taxon>
        <taxon>Pseudomonadota</taxon>
        <taxon>Gammaproteobacteria</taxon>
        <taxon>Alteromonadales</taxon>
        <taxon>Pseudoalteromonadaceae</taxon>
        <taxon>Pseudoalteromonas</taxon>
    </lineage>
</organism>
<accession>A0A4Q7IK11</accession>
<keyword evidence="1" id="KW-0645">Protease</keyword>
<evidence type="ECO:0000256" key="2">
    <source>
        <dbReference type="ARBA" id="ARBA00022801"/>
    </source>
</evidence>
<reference evidence="6 7" key="1">
    <citation type="submission" date="2018-01" db="EMBL/GenBank/DDBJ databases">
        <title>Co-occurrence of chitin degradation, pigmentation and bioactivity in marine Pseudoalteromonas.</title>
        <authorList>
            <person name="Paulsen S."/>
            <person name="Gram L."/>
            <person name="Machado H."/>
        </authorList>
    </citation>
    <scope>NUCLEOTIDE SEQUENCE [LARGE SCALE GENOMIC DNA]</scope>
    <source>
        <strain evidence="6 7">S3898</strain>
    </source>
</reference>
<dbReference type="InterPro" id="IPR015500">
    <property type="entry name" value="Peptidase_S8_subtilisin-rel"/>
</dbReference>
<protein>
    <recommendedName>
        <fullName evidence="5">Peptidase S8/S53 domain-containing protein</fullName>
    </recommendedName>
</protein>
<proteinExistence type="predicted"/>